<evidence type="ECO:0000256" key="2">
    <source>
        <dbReference type="ARBA" id="ARBA00012637"/>
    </source>
</evidence>
<evidence type="ECO:0000256" key="4">
    <source>
        <dbReference type="ARBA" id="ARBA00022827"/>
    </source>
</evidence>
<sequence>MRSTHVVVIGSGFGGLAAAKQLAKSNIETTLISANGTHLFQPLLYQVATGVTAGERIAPPIAEVLRRRRAVDVVTGYVTEVDAERKVVTYATADGIERIGYTYLIVAAGAAQAYFGHDEWADRTFALKTLEDAENLRERLRAAFAAPAAGPARTVVVVGAGATGVEVAGQVAELARRFHDDAEIRIHLVEGADDVLPFYGGTLSGYTRAALEKAGVTVHTGTFVTAIEDDVVTVKDKAGAAREIPAGTVVWSAGVKATPLAGVIAEATGCETDRDGRLLINRDLTVGGRADVFALGDMTSLNGLPGQSPVAMQQGRHAADIIRGTKGPGTHFRYLDKGSMAMIDTPHAVIQPPLGLPGLTGIVAWAGWLAVHLYYLAGMGNRVAVLRDWLRAFVGTARPGFAGAVPLPDGAPTVTVGAADAGEELTGGLGVTGTPDGPRNVPVA</sequence>
<evidence type="ECO:0000256" key="3">
    <source>
        <dbReference type="ARBA" id="ARBA00022630"/>
    </source>
</evidence>
<evidence type="ECO:0000256" key="1">
    <source>
        <dbReference type="ARBA" id="ARBA00005272"/>
    </source>
</evidence>
<dbReference type="Gene3D" id="3.50.50.100">
    <property type="match status" value="1"/>
</dbReference>
<dbReference type="PANTHER" id="PTHR43706:SF47">
    <property type="entry name" value="EXTERNAL NADH-UBIQUINONE OXIDOREDUCTASE 1, MITOCHONDRIAL-RELATED"/>
    <property type="match status" value="1"/>
</dbReference>
<comment type="similarity">
    <text evidence="1">Belongs to the NADH dehydrogenase family.</text>
</comment>
<keyword evidence="4" id="KW-0274">FAD</keyword>
<evidence type="ECO:0000259" key="8">
    <source>
        <dbReference type="Pfam" id="PF07992"/>
    </source>
</evidence>
<evidence type="ECO:0000313" key="10">
    <source>
        <dbReference type="Proteomes" id="UP000271626"/>
    </source>
</evidence>
<evidence type="ECO:0000256" key="7">
    <source>
        <dbReference type="ARBA" id="ARBA00047599"/>
    </source>
</evidence>
<dbReference type="InterPro" id="IPR036188">
    <property type="entry name" value="FAD/NAD-bd_sf"/>
</dbReference>
<comment type="catalytic activity">
    <reaction evidence="7">
        <text>a quinone + NADH + H(+) = a quinol + NAD(+)</text>
        <dbReference type="Rhea" id="RHEA:46160"/>
        <dbReference type="ChEBI" id="CHEBI:15378"/>
        <dbReference type="ChEBI" id="CHEBI:24646"/>
        <dbReference type="ChEBI" id="CHEBI:57540"/>
        <dbReference type="ChEBI" id="CHEBI:57945"/>
        <dbReference type="ChEBI" id="CHEBI:132124"/>
        <dbReference type="EC" id="1.6.5.9"/>
    </reaction>
</comment>
<dbReference type="Proteomes" id="UP000271626">
    <property type="component" value="Chromosome"/>
</dbReference>
<dbReference type="Pfam" id="PF07992">
    <property type="entry name" value="Pyr_redox_2"/>
    <property type="match status" value="1"/>
</dbReference>
<dbReference type="SUPFAM" id="SSF51905">
    <property type="entry name" value="FAD/NAD(P)-binding domain"/>
    <property type="match status" value="1"/>
</dbReference>
<organism evidence="9 10">
    <name type="scientific">Tsukamurella paurometabola</name>
    <name type="common">Corynebacterium paurometabolum</name>
    <dbReference type="NCBI Taxonomy" id="2061"/>
    <lineage>
        <taxon>Bacteria</taxon>
        <taxon>Bacillati</taxon>
        <taxon>Actinomycetota</taxon>
        <taxon>Actinomycetes</taxon>
        <taxon>Mycobacteriales</taxon>
        <taxon>Tsukamurellaceae</taxon>
        <taxon>Tsukamurella</taxon>
    </lineage>
</organism>
<reference evidence="9 10" key="1">
    <citation type="submission" date="2018-12" db="EMBL/GenBank/DDBJ databases">
        <authorList>
            <consortium name="Pathogen Informatics"/>
        </authorList>
    </citation>
    <scope>NUCLEOTIDE SEQUENCE [LARGE SCALE GENOMIC DNA]</scope>
    <source>
        <strain evidence="9 10">NCTC10741</strain>
    </source>
</reference>
<dbReference type="EMBL" id="LR131273">
    <property type="protein sequence ID" value="VDR37028.1"/>
    <property type="molecule type" value="Genomic_DNA"/>
</dbReference>
<dbReference type="PRINTS" id="PR00368">
    <property type="entry name" value="FADPNR"/>
</dbReference>
<keyword evidence="5 9" id="KW-0560">Oxidoreductase</keyword>
<keyword evidence="6" id="KW-0520">NAD</keyword>
<dbReference type="InterPro" id="IPR045024">
    <property type="entry name" value="NDH-2"/>
</dbReference>
<dbReference type="GO" id="GO:0050136">
    <property type="term" value="F:NADH dehydrogenase (quinone) (non-electrogenic) activity"/>
    <property type="evidence" value="ECO:0007669"/>
    <property type="project" value="UniProtKB-EC"/>
</dbReference>
<dbReference type="OrthoDB" id="9781621at2"/>
<proteinExistence type="inferred from homology"/>
<gene>
    <name evidence="9" type="ORF">NCTC10741_00123</name>
</gene>
<dbReference type="RefSeq" id="WP_126194474.1">
    <property type="nucleotide sequence ID" value="NZ_CP085954.1"/>
</dbReference>
<dbReference type="EC" id="1.6.5.9" evidence="2"/>
<dbReference type="PRINTS" id="PR00411">
    <property type="entry name" value="PNDRDTASEI"/>
</dbReference>
<dbReference type="InterPro" id="IPR023753">
    <property type="entry name" value="FAD/NAD-binding_dom"/>
</dbReference>
<evidence type="ECO:0000256" key="6">
    <source>
        <dbReference type="ARBA" id="ARBA00023027"/>
    </source>
</evidence>
<dbReference type="AlphaFoldDB" id="A0A3P8KBW7"/>
<keyword evidence="3" id="KW-0285">Flavoprotein</keyword>
<evidence type="ECO:0000313" key="9">
    <source>
        <dbReference type="EMBL" id="VDR37028.1"/>
    </source>
</evidence>
<protein>
    <recommendedName>
        <fullName evidence="2">NADH:ubiquinone reductase (non-electrogenic)</fullName>
        <ecNumber evidence="2">1.6.5.9</ecNumber>
    </recommendedName>
</protein>
<name>A0A3P8KBW7_TSUPA</name>
<feature type="domain" description="FAD/NAD(P)-binding" evidence="8">
    <location>
        <begin position="5"/>
        <end position="315"/>
    </location>
</feature>
<evidence type="ECO:0000256" key="5">
    <source>
        <dbReference type="ARBA" id="ARBA00023002"/>
    </source>
</evidence>
<dbReference type="PANTHER" id="PTHR43706">
    <property type="entry name" value="NADH DEHYDROGENASE"/>
    <property type="match status" value="1"/>
</dbReference>
<accession>A0A3P8KBW7</accession>